<sequence>EVGFIVENGYIKDCIVYSDCLFPELVDAFAATLKAKFPDHTEKLDEFAEWLAEASQS</sequence>
<feature type="non-terminal residue" evidence="1">
    <location>
        <position position="1"/>
    </location>
</feature>
<dbReference type="Gene3D" id="3.30.390.50">
    <property type="entry name" value="CO dehydrogenase flavoprotein, C-terminal domain"/>
    <property type="match status" value="1"/>
</dbReference>
<evidence type="ECO:0000313" key="1">
    <source>
        <dbReference type="EMBL" id="CDJ57114.1"/>
    </source>
</evidence>
<keyword evidence="1" id="KW-0436">Ligase</keyword>
<dbReference type="GO" id="GO:0016874">
    <property type="term" value="F:ligase activity"/>
    <property type="evidence" value="ECO:0007669"/>
    <property type="project" value="UniProtKB-KW"/>
</dbReference>
<dbReference type="SUPFAM" id="SSF82649">
    <property type="entry name" value="SufE/NifU"/>
    <property type="match status" value="1"/>
</dbReference>
<dbReference type="Proteomes" id="UP000030763">
    <property type="component" value="Unassembled WGS sequence"/>
</dbReference>
<keyword evidence="2" id="KW-1185">Reference proteome</keyword>
<dbReference type="VEuPathDB" id="ToxoDB:EMWEY_00031040"/>
<protein>
    <submittedName>
        <fullName evidence="1">Lipoate-protein ligase a, putative</fullName>
    </submittedName>
</protein>
<dbReference type="GeneID" id="25337090"/>
<dbReference type="OrthoDB" id="201621at2759"/>
<reference evidence="1" key="2">
    <citation type="submission" date="2013-10" db="EMBL/GenBank/DDBJ databases">
        <authorList>
            <person name="Aslett M."/>
        </authorList>
    </citation>
    <scope>NUCLEOTIDE SEQUENCE [LARGE SCALE GENOMIC DNA]</scope>
    <source>
        <strain evidence="1">Weybridge</strain>
    </source>
</reference>
<reference evidence="1" key="1">
    <citation type="submission" date="2013-10" db="EMBL/GenBank/DDBJ databases">
        <title>Genomic analysis of the causative agents of coccidiosis in chickens.</title>
        <authorList>
            <person name="Reid A.J."/>
            <person name="Blake D."/>
            <person name="Billington K."/>
            <person name="Browne H."/>
            <person name="Dunn M."/>
            <person name="Hung S."/>
            <person name="Kawahara F."/>
            <person name="Miranda-Saavedra D."/>
            <person name="Mourier T."/>
            <person name="Nagra H."/>
            <person name="Otto T.D."/>
            <person name="Rawlings N."/>
            <person name="Sanchez A."/>
            <person name="Sanders M."/>
            <person name="Subramaniam C."/>
            <person name="Tay Y."/>
            <person name="Dear P."/>
            <person name="Doerig C."/>
            <person name="Gruber A."/>
            <person name="Parkinson J."/>
            <person name="Shirley M."/>
            <person name="Wan K.L."/>
            <person name="Berriman M."/>
            <person name="Tomley F."/>
            <person name="Pain A."/>
        </authorList>
    </citation>
    <scope>NUCLEOTIDE SEQUENCE [LARGE SCALE GENOMIC DNA]</scope>
    <source>
        <strain evidence="1">Weybridge</strain>
    </source>
</reference>
<accession>U6M3W6</accession>
<dbReference type="AlphaFoldDB" id="U6M3W6"/>
<dbReference type="RefSeq" id="XP_013333764.1">
    <property type="nucleotide sequence ID" value="XM_013478310.1"/>
</dbReference>
<dbReference type="EMBL" id="HG719222">
    <property type="protein sequence ID" value="CDJ57114.1"/>
    <property type="molecule type" value="Genomic_DNA"/>
</dbReference>
<evidence type="ECO:0000313" key="2">
    <source>
        <dbReference type="Proteomes" id="UP000030763"/>
    </source>
</evidence>
<name>U6M3W6_EIMMA</name>
<gene>
    <name evidence="1" type="ORF">EMWEY_00031040</name>
</gene>
<proteinExistence type="predicted"/>
<organism evidence="1 2">
    <name type="scientific">Eimeria maxima</name>
    <name type="common">Coccidian parasite</name>
    <dbReference type="NCBI Taxonomy" id="5804"/>
    <lineage>
        <taxon>Eukaryota</taxon>
        <taxon>Sar</taxon>
        <taxon>Alveolata</taxon>
        <taxon>Apicomplexa</taxon>
        <taxon>Conoidasida</taxon>
        <taxon>Coccidia</taxon>
        <taxon>Eucoccidiorida</taxon>
        <taxon>Eimeriorina</taxon>
        <taxon>Eimeriidae</taxon>
        <taxon>Eimeria</taxon>
    </lineage>
</organism>